<dbReference type="SUPFAM" id="SSF48264">
    <property type="entry name" value="Cytochrome P450"/>
    <property type="match status" value="1"/>
</dbReference>
<keyword evidence="11" id="KW-1185">Reference proteome</keyword>
<dbReference type="InterPro" id="IPR017972">
    <property type="entry name" value="Cyt_P450_CS"/>
</dbReference>
<evidence type="ECO:0000256" key="2">
    <source>
        <dbReference type="ARBA" id="ARBA00010617"/>
    </source>
</evidence>
<dbReference type="PRINTS" id="PR00385">
    <property type="entry name" value="P450"/>
</dbReference>
<evidence type="ECO:0000313" key="11">
    <source>
        <dbReference type="Proteomes" id="UP000701801"/>
    </source>
</evidence>
<evidence type="ECO:0000256" key="5">
    <source>
        <dbReference type="ARBA" id="ARBA00023004"/>
    </source>
</evidence>
<dbReference type="PRINTS" id="PR00463">
    <property type="entry name" value="EP450I"/>
</dbReference>
<accession>A0A9N9Q796</accession>
<sequence>MSPPFSSLVLGGVTCLLYYRLIAHQQGCEPPPNFRYKDPIFGLDCALGTQFGIPSIARHHSRYGKTFASKFILDAQINTCDPQNIKAIIGGNKEWGVAPLRLPGMDLFCGEGTITSDGPAWEHSRGLFKNMFRTSNIVHFPILNLATNELFSHIPIDGSTFIHTATQFLLGFNSLSRSGDPQNSRMYGDIGSFVRDFHDAMFYCGLRIILGRLRILVPRMKVEKAFKSSHEFLDFHINEAFSEKISTASADDGSLVQGLIRQTDDRIDVRNQTIQNLMAASDTISILLSNTIFLLSRNPEIWKELRREIISTIPQAPTVESLNSPGLLRNVLFEALRLYPVFPLLGRTSLVDTKLPTGGGPSGNSPIFVPAGTRADTCFYALFRDEAIFGPNADEFNPKRWDTIKPDSWIFMPFGRGPRSCMGKEKAMLEASYVMVRIARKFERIESRDDRDYRAEMKLTCRNGNGCKVALFEK</sequence>
<reference evidence="10" key="1">
    <citation type="submission" date="2021-07" db="EMBL/GenBank/DDBJ databases">
        <authorList>
            <person name="Durling M."/>
        </authorList>
    </citation>
    <scope>NUCLEOTIDE SEQUENCE</scope>
</reference>
<feature type="signal peptide" evidence="9">
    <location>
        <begin position="1"/>
        <end position="24"/>
    </location>
</feature>
<feature type="binding site" description="axial binding residue" evidence="7">
    <location>
        <position position="421"/>
    </location>
    <ligand>
        <name>heme</name>
        <dbReference type="ChEBI" id="CHEBI:30413"/>
    </ligand>
    <ligandPart>
        <name>Fe</name>
        <dbReference type="ChEBI" id="CHEBI:18248"/>
    </ligandPart>
</feature>
<comment type="cofactor">
    <cofactor evidence="1 7">
        <name>heme</name>
        <dbReference type="ChEBI" id="CHEBI:30413"/>
    </cofactor>
</comment>
<dbReference type="OrthoDB" id="1470350at2759"/>
<keyword evidence="7 8" id="KW-0349">Heme</keyword>
<evidence type="ECO:0000313" key="10">
    <source>
        <dbReference type="EMBL" id="CAG8982515.1"/>
    </source>
</evidence>
<dbReference type="Proteomes" id="UP000701801">
    <property type="component" value="Unassembled WGS sequence"/>
</dbReference>
<protein>
    <recommendedName>
        <fullName evidence="12">Cytochrome P450 alkane hydroxylase</fullName>
    </recommendedName>
</protein>
<proteinExistence type="inferred from homology"/>
<dbReference type="InterPro" id="IPR002401">
    <property type="entry name" value="Cyt_P450_E_grp-I"/>
</dbReference>
<keyword evidence="3 7" id="KW-0479">Metal-binding</keyword>
<comment type="similarity">
    <text evidence="2 8">Belongs to the cytochrome P450 family.</text>
</comment>
<organism evidence="10 11">
    <name type="scientific">Hymenoscyphus albidus</name>
    <dbReference type="NCBI Taxonomy" id="595503"/>
    <lineage>
        <taxon>Eukaryota</taxon>
        <taxon>Fungi</taxon>
        <taxon>Dikarya</taxon>
        <taxon>Ascomycota</taxon>
        <taxon>Pezizomycotina</taxon>
        <taxon>Leotiomycetes</taxon>
        <taxon>Helotiales</taxon>
        <taxon>Helotiaceae</taxon>
        <taxon>Hymenoscyphus</taxon>
    </lineage>
</organism>
<dbReference type="GO" id="GO:0005506">
    <property type="term" value="F:iron ion binding"/>
    <property type="evidence" value="ECO:0007669"/>
    <property type="project" value="InterPro"/>
</dbReference>
<evidence type="ECO:0008006" key="12">
    <source>
        <dbReference type="Google" id="ProtNLM"/>
    </source>
</evidence>
<evidence type="ECO:0000256" key="4">
    <source>
        <dbReference type="ARBA" id="ARBA00023002"/>
    </source>
</evidence>
<dbReference type="Gene3D" id="1.10.630.10">
    <property type="entry name" value="Cytochrome P450"/>
    <property type="match status" value="1"/>
</dbReference>
<evidence type="ECO:0000256" key="1">
    <source>
        <dbReference type="ARBA" id="ARBA00001971"/>
    </source>
</evidence>
<dbReference type="InterPro" id="IPR047146">
    <property type="entry name" value="Cyt_P450_E_CYP52_fungi"/>
</dbReference>
<evidence type="ECO:0000256" key="9">
    <source>
        <dbReference type="SAM" id="SignalP"/>
    </source>
</evidence>
<dbReference type="GO" id="GO:0016705">
    <property type="term" value="F:oxidoreductase activity, acting on paired donors, with incorporation or reduction of molecular oxygen"/>
    <property type="evidence" value="ECO:0007669"/>
    <property type="project" value="InterPro"/>
</dbReference>
<dbReference type="AlphaFoldDB" id="A0A9N9Q796"/>
<dbReference type="PANTHER" id="PTHR24287:SF17">
    <property type="entry name" value="P450, PUTATIVE (EUROFUNG)-RELATED"/>
    <property type="match status" value="1"/>
</dbReference>
<evidence type="ECO:0000256" key="8">
    <source>
        <dbReference type="RuleBase" id="RU000461"/>
    </source>
</evidence>
<comment type="caution">
    <text evidence="10">The sequence shown here is derived from an EMBL/GenBank/DDBJ whole genome shotgun (WGS) entry which is preliminary data.</text>
</comment>
<dbReference type="InterPro" id="IPR036396">
    <property type="entry name" value="Cyt_P450_sf"/>
</dbReference>
<evidence type="ECO:0000256" key="7">
    <source>
        <dbReference type="PIRSR" id="PIRSR602401-1"/>
    </source>
</evidence>
<keyword evidence="5 7" id="KW-0408">Iron</keyword>
<dbReference type="PANTHER" id="PTHR24287">
    <property type="entry name" value="P450, PUTATIVE (EUROFUNG)-RELATED"/>
    <property type="match status" value="1"/>
</dbReference>
<keyword evidence="4 8" id="KW-0560">Oxidoreductase</keyword>
<evidence type="ECO:0000256" key="6">
    <source>
        <dbReference type="ARBA" id="ARBA00023033"/>
    </source>
</evidence>
<dbReference type="Pfam" id="PF00067">
    <property type="entry name" value="p450"/>
    <property type="match status" value="1"/>
</dbReference>
<keyword evidence="9" id="KW-0732">Signal</keyword>
<dbReference type="EMBL" id="CAJVRM010000640">
    <property type="protein sequence ID" value="CAG8982515.1"/>
    <property type="molecule type" value="Genomic_DNA"/>
</dbReference>
<dbReference type="GO" id="GO:0020037">
    <property type="term" value="F:heme binding"/>
    <property type="evidence" value="ECO:0007669"/>
    <property type="project" value="InterPro"/>
</dbReference>
<dbReference type="PROSITE" id="PS00086">
    <property type="entry name" value="CYTOCHROME_P450"/>
    <property type="match status" value="1"/>
</dbReference>
<gene>
    <name evidence="10" type="ORF">HYALB_00002295</name>
</gene>
<dbReference type="InterPro" id="IPR001128">
    <property type="entry name" value="Cyt_P450"/>
</dbReference>
<evidence type="ECO:0000256" key="3">
    <source>
        <dbReference type="ARBA" id="ARBA00022723"/>
    </source>
</evidence>
<keyword evidence="6 8" id="KW-0503">Monooxygenase</keyword>
<name>A0A9N9Q796_9HELO</name>
<feature type="chain" id="PRO_5040112837" description="Cytochrome P450 alkane hydroxylase" evidence="9">
    <location>
        <begin position="25"/>
        <end position="474"/>
    </location>
</feature>
<dbReference type="GO" id="GO:0004497">
    <property type="term" value="F:monooxygenase activity"/>
    <property type="evidence" value="ECO:0007669"/>
    <property type="project" value="UniProtKB-KW"/>
</dbReference>